<reference evidence="11" key="2">
    <citation type="submission" date="2020-09" db="EMBL/GenBank/DDBJ databases">
        <authorList>
            <person name="Sun Q."/>
            <person name="Zhou Y."/>
        </authorList>
    </citation>
    <scope>NUCLEOTIDE SEQUENCE</scope>
    <source>
        <strain evidence="11">CGMCC 1.15493</strain>
    </source>
</reference>
<evidence type="ECO:0000256" key="4">
    <source>
        <dbReference type="ARBA" id="ARBA00022272"/>
    </source>
</evidence>
<accession>A0A916V2L2</accession>
<dbReference type="InterPro" id="IPR011060">
    <property type="entry name" value="RibuloseP-bd_barrel"/>
</dbReference>
<keyword evidence="12" id="KW-1185">Reference proteome</keyword>
<evidence type="ECO:0000256" key="7">
    <source>
        <dbReference type="ARBA" id="ARBA00023141"/>
    </source>
</evidence>
<comment type="caution">
    <text evidence="11">The sequence shown here is derived from an EMBL/GenBank/DDBJ whole genome shotgun (WGS) entry which is preliminary data.</text>
</comment>
<reference evidence="11" key="1">
    <citation type="journal article" date="2014" name="Int. J. Syst. Evol. Microbiol.">
        <title>Complete genome sequence of Corynebacterium casei LMG S-19264T (=DSM 44701T), isolated from a smear-ripened cheese.</title>
        <authorList>
            <consortium name="US DOE Joint Genome Institute (JGI-PGF)"/>
            <person name="Walter F."/>
            <person name="Albersmeier A."/>
            <person name="Kalinowski J."/>
            <person name="Ruckert C."/>
        </authorList>
    </citation>
    <scope>NUCLEOTIDE SEQUENCE</scope>
    <source>
        <strain evidence="11">CGMCC 1.15493</strain>
    </source>
</reference>
<evidence type="ECO:0000313" key="12">
    <source>
        <dbReference type="Proteomes" id="UP000613160"/>
    </source>
</evidence>
<keyword evidence="8 9" id="KW-0413">Isomerase</keyword>
<name>A0A916V2L2_9HYPH</name>
<comment type="pathway">
    <text evidence="2 9">Amino-acid biosynthesis; L-tryptophan biosynthesis; L-tryptophan from chorismate: step 3/5.</text>
</comment>
<dbReference type="InterPro" id="IPR044643">
    <property type="entry name" value="TrpF_fam"/>
</dbReference>
<feature type="domain" description="N-(5'phosphoribosyl) anthranilate isomerase (PRAI)" evidence="10">
    <location>
        <begin position="5"/>
        <end position="208"/>
    </location>
</feature>
<evidence type="ECO:0000256" key="1">
    <source>
        <dbReference type="ARBA" id="ARBA00001164"/>
    </source>
</evidence>
<dbReference type="PANTHER" id="PTHR42894">
    <property type="entry name" value="N-(5'-PHOSPHORIBOSYL)ANTHRANILATE ISOMERASE"/>
    <property type="match status" value="1"/>
</dbReference>
<dbReference type="InterPro" id="IPR001240">
    <property type="entry name" value="PRAI_dom"/>
</dbReference>
<comment type="catalytic activity">
    <reaction evidence="1 9">
        <text>N-(5-phospho-beta-D-ribosyl)anthranilate = 1-(2-carboxyphenylamino)-1-deoxy-D-ribulose 5-phosphate</text>
        <dbReference type="Rhea" id="RHEA:21540"/>
        <dbReference type="ChEBI" id="CHEBI:18277"/>
        <dbReference type="ChEBI" id="CHEBI:58613"/>
        <dbReference type="EC" id="5.3.1.24"/>
    </reaction>
</comment>
<dbReference type="GO" id="GO:0004640">
    <property type="term" value="F:phosphoribosylanthranilate isomerase activity"/>
    <property type="evidence" value="ECO:0007669"/>
    <property type="project" value="UniProtKB-UniRule"/>
</dbReference>
<dbReference type="GO" id="GO:0000162">
    <property type="term" value="P:L-tryptophan biosynthetic process"/>
    <property type="evidence" value="ECO:0007669"/>
    <property type="project" value="UniProtKB-UniRule"/>
</dbReference>
<dbReference type="RefSeq" id="WP_188848588.1">
    <property type="nucleotide sequence ID" value="NZ_BMJJ01000001.1"/>
</dbReference>
<sequence length="227" mass="23618">MTLDIKICGLKTPEAIHAAVSRGASHVGFIHFDKSPRHLSVAQMAALRPLVAAPAKLVVVTVDLDDETIEAIADWVRPDMIQLHGHETPGRVAEIRAATGIPVMKALSIGSAGDLQGIDAYRGIADRILLDAQRPKGSVLPGGNGVAFDWDLLAVLDAGDEYMLSGGLDAGNIAAALARAKPSGLDVSSGVESAPGIKDTGLIHGFFDALDKARLNGAGLHPEWSAT</sequence>
<keyword evidence="7 9" id="KW-0057">Aromatic amino acid biosynthesis</keyword>
<dbReference type="CDD" id="cd00405">
    <property type="entry name" value="PRAI"/>
    <property type="match status" value="1"/>
</dbReference>
<evidence type="ECO:0000256" key="2">
    <source>
        <dbReference type="ARBA" id="ARBA00004664"/>
    </source>
</evidence>
<evidence type="ECO:0000256" key="6">
    <source>
        <dbReference type="ARBA" id="ARBA00022822"/>
    </source>
</evidence>
<evidence type="ECO:0000259" key="10">
    <source>
        <dbReference type="Pfam" id="PF00697"/>
    </source>
</evidence>
<protein>
    <recommendedName>
        <fullName evidence="4 9">N-(5'-phosphoribosyl)anthranilate isomerase</fullName>
        <shortName evidence="9">PRAI</shortName>
        <ecNumber evidence="3 9">5.3.1.24</ecNumber>
    </recommendedName>
</protein>
<dbReference type="NCBIfam" id="NF002295">
    <property type="entry name" value="PRK01222.1-1"/>
    <property type="match status" value="1"/>
</dbReference>
<proteinExistence type="inferred from homology"/>
<dbReference type="PANTHER" id="PTHR42894:SF1">
    <property type="entry name" value="N-(5'-PHOSPHORIBOSYL)ANTHRANILATE ISOMERASE"/>
    <property type="match status" value="1"/>
</dbReference>
<evidence type="ECO:0000256" key="5">
    <source>
        <dbReference type="ARBA" id="ARBA00022605"/>
    </source>
</evidence>
<dbReference type="Proteomes" id="UP000613160">
    <property type="component" value="Unassembled WGS sequence"/>
</dbReference>
<evidence type="ECO:0000313" key="11">
    <source>
        <dbReference type="EMBL" id="GGD02536.1"/>
    </source>
</evidence>
<organism evidence="11 12">
    <name type="scientific">Aureimonas glaciei</name>
    <dbReference type="NCBI Taxonomy" id="1776957"/>
    <lineage>
        <taxon>Bacteria</taxon>
        <taxon>Pseudomonadati</taxon>
        <taxon>Pseudomonadota</taxon>
        <taxon>Alphaproteobacteria</taxon>
        <taxon>Hyphomicrobiales</taxon>
        <taxon>Aurantimonadaceae</taxon>
        <taxon>Aureimonas</taxon>
    </lineage>
</organism>
<dbReference type="InterPro" id="IPR013785">
    <property type="entry name" value="Aldolase_TIM"/>
</dbReference>
<gene>
    <name evidence="9 11" type="primary">trpF</name>
    <name evidence="11" type="ORF">GCM10011335_01520</name>
</gene>
<keyword evidence="6 9" id="KW-0822">Tryptophan biosynthesis</keyword>
<evidence type="ECO:0000256" key="8">
    <source>
        <dbReference type="ARBA" id="ARBA00023235"/>
    </source>
</evidence>
<dbReference type="SUPFAM" id="SSF51366">
    <property type="entry name" value="Ribulose-phoshate binding barrel"/>
    <property type="match status" value="1"/>
</dbReference>
<dbReference type="AlphaFoldDB" id="A0A916V2L2"/>
<dbReference type="HAMAP" id="MF_00135">
    <property type="entry name" value="PRAI"/>
    <property type="match status" value="1"/>
</dbReference>
<dbReference type="EMBL" id="BMJJ01000001">
    <property type="protein sequence ID" value="GGD02536.1"/>
    <property type="molecule type" value="Genomic_DNA"/>
</dbReference>
<evidence type="ECO:0000256" key="9">
    <source>
        <dbReference type="HAMAP-Rule" id="MF_00135"/>
    </source>
</evidence>
<keyword evidence="5 9" id="KW-0028">Amino-acid biosynthesis</keyword>
<dbReference type="EC" id="5.3.1.24" evidence="3 9"/>
<evidence type="ECO:0000256" key="3">
    <source>
        <dbReference type="ARBA" id="ARBA00012572"/>
    </source>
</evidence>
<dbReference type="Pfam" id="PF00697">
    <property type="entry name" value="PRAI"/>
    <property type="match status" value="1"/>
</dbReference>
<dbReference type="Gene3D" id="3.20.20.70">
    <property type="entry name" value="Aldolase class I"/>
    <property type="match status" value="1"/>
</dbReference>
<comment type="similarity">
    <text evidence="9">Belongs to the TrpF family.</text>
</comment>